<dbReference type="EMBL" id="NAJN01000366">
    <property type="protein sequence ID" value="TKA74337.1"/>
    <property type="molecule type" value="Genomic_DNA"/>
</dbReference>
<evidence type="ECO:0000313" key="3">
    <source>
        <dbReference type="Proteomes" id="UP000308768"/>
    </source>
</evidence>
<reference evidence="2 3" key="1">
    <citation type="submission" date="2017-03" db="EMBL/GenBank/DDBJ databases">
        <title>Genomes of endolithic fungi from Antarctica.</title>
        <authorList>
            <person name="Coleine C."/>
            <person name="Masonjones S."/>
            <person name="Stajich J.E."/>
        </authorList>
    </citation>
    <scope>NUCLEOTIDE SEQUENCE [LARGE SCALE GENOMIC DNA]</scope>
    <source>
        <strain evidence="2 3">CCFEE 5187</strain>
    </source>
</reference>
<dbReference type="AlphaFoldDB" id="A0A4U0XE96"/>
<protein>
    <recommendedName>
        <fullName evidence="4">HAUS augmin-like complex subunit 3 N-terminal domain-containing protein</fullName>
    </recommendedName>
</protein>
<proteinExistence type="predicted"/>
<evidence type="ECO:0000256" key="1">
    <source>
        <dbReference type="SAM" id="MobiDB-lite"/>
    </source>
</evidence>
<dbReference type="OrthoDB" id="5314201at2759"/>
<evidence type="ECO:0008006" key="4">
    <source>
        <dbReference type="Google" id="ProtNLM"/>
    </source>
</evidence>
<dbReference type="Proteomes" id="UP000308768">
    <property type="component" value="Unassembled WGS sequence"/>
</dbReference>
<comment type="caution">
    <text evidence="2">The sequence shown here is derived from an EMBL/GenBank/DDBJ whole genome shotgun (WGS) entry which is preliminary data.</text>
</comment>
<sequence>MRDPAELTHLLEKLEQRHVPLTRDDVQWAFESPQTKADMEAWVKEYLGSDTLLSKEEVELYDEIIKKGTLRETLPDHEHSSTTRPVLDHELQISVDALETSAAAIETQCKILEAQKEAFLSFRARNRERTMASERAMKERLEKCHREKAKLDITAEAISDTLNEQLSDAQRQANSAVALIPSFVDECLSADNRLLAGLSKLTPKLQPLHKGDMNTKVIDQWYRSLVALRAADVKSRIDRTYLEGLGHCDSIESPSASSGDQDTEMEGLRQELETLHAEITPVLEMVVDHELRTPIIQGMELAARQETQSRQALMRYISSSIQHMTSRLDIVNTHAQSLHALSMALAEISSTIEEERQSISIASNNPPMKPAGHGKPRPMQRSESGLRELVLVRNNTIPDSPTSQILRRLDVLMPPSDSRQRRKLLDVATSDRRSKLNMHIASAEGSMTQSIADALGKADADLQALMAAVYAHSEYSSIHLVNPELKQGLQELDFGVAGVGRLMGNLDGETRRGAEAKKEQLISKWGGK</sequence>
<feature type="region of interest" description="Disordered" evidence="1">
    <location>
        <begin position="362"/>
        <end position="382"/>
    </location>
</feature>
<gene>
    <name evidence="2" type="ORF">B0A49_02932</name>
</gene>
<name>A0A4U0XE96_9PEZI</name>
<evidence type="ECO:0000313" key="2">
    <source>
        <dbReference type="EMBL" id="TKA74337.1"/>
    </source>
</evidence>
<organism evidence="2 3">
    <name type="scientific">Cryomyces minteri</name>
    <dbReference type="NCBI Taxonomy" id="331657"/>
    <lineage>
        <taxon>Eukaryota</taxon>
        <taxon>Fungi</taxon>
        <taxon>Dikarya</taxon>
        <taxon>Ascomycota</taxon>
        <taxon>Pezizomycotina</taxon>
        <taxon>Dothideomycetes</taxon>
        <taxon>Dothideomycetes incertae sedis</taxon>
        <taxon>Cryomyces</taxon>
    </lineage>
</organism>
<keyword evidence="3" id="KW-1185">Reference proteome</keyword>
<accession>A0A4U0XE96</accession>